<keyword evidence="6 11" id="KW-0808">Transferase</keyword>
<dbReference type="EMBL" id="JAKNCT010000003">
    <property type="protein sequence ID" value="MCG5030561.1"/>
    <property type="molecule type" value="Genomic_DNA"/>
</dbReference>
<comment type="similarity">
    <text evidence="2 11 12">Belongs to the thiolase-like superfamily. Beta-ketoacyl-ACP synthases family.</text>
</comment>
<dbReference type="PIRSF" id="PIRSF000447">
    <property type="entry name" value="KAS_II"/>
    <property type="match status" value="1"/>
</dbReference>
<evidence type="ECO:0000256" key="3">
    <source>
        <dbReference type="ARBA" id="ARBA00012356"/>
    </source>
</evidence>
<evidence type="ECO:0000256" key="5">
    <source>
        <dbReference type="ARBA" id="ARBA00022516"/>
    </source>
</evidence>
<dbReference type="InterPro" id="IPR016039">
    <property type="entry name" value="Thiolase-like"/>
</dbReference>
<reference evidence="14 15" key="1">
    <citation type="submission" date="2022-02" db="EMBL/GenBank/DDBJ databases">
        <title>Mesosutterella porci, a novel member of the family Sutterellaceae from pig feces.</title>
        <authorList>
            <person name="Wylensek D."/>
            <person name="Clavel T."/>
        </authorList>
    </citation>
    <scope>NUCLEOTIDE SEQUENCE [LARGE SCALE GENOMIC DNA]</scope>
    <source>
        <strain evidence="15">oilRF-744-wt-GAM-9</strain>
    </source>
</reference>
<keyword evidence="7" id="KW-0276">Fatty acid metabolism</keyword>
<accession>A0ABS9MPN1</accession>
<dbReference type="InterPro" id="IPR020841">
    <property type="entry name" value="PKS_Beta-ketoAc_synthase_dom"/>
</dbReference>
<evidence type="ECO:0000313" key="14">
    <source>
        <dbReference type="EMBL" id="MCG5030561.1"/>
    </source>
</evidence>
<dbReference type="Gene3D" id="3.40.47.10">
    <property type="match status" value="1"/>
</dbReference>
<gene>
    <name evidence="14" type="primary">fabF</name>
    <name evidence="14" type="ORF">MAF45_03765</name>
</gene>
<comment type="catalytic activity">
    <reaction evidence="11">
        <text>a fatty acyl-[ACP] + malonyl-[ACP] + H(+) = a 3-oxoacyl-[ACP] + holo-[ACP] + CO2</text>
        <dbReference type="Rhea" id="RHEA:22836"/>
        <dbReference type="Rhea" id="RHEA-COMP:9623"/>
        <dbReference type="Rhea" id="RHEA-COMP:9685"/>
        <dbReference type="Rhea" id="RHEA-COMP:9916"/>
        <dbReference type="Rhea" id="RHEA-COMP:14125"/>
        <dbReference type="ChEBI" id="CHEBI:15378"/>
        <dbReference type="ChEBI" id="CHEBI:16526"/>
        <dbReference type="ChEBI" id="CHEBI:64479"/>
        <dbReference type="ChEBI" id="CHEBI:78449"/>
        <dbReference type="ChEBI" id="CHEBI:78776"/>
        <dbReference type="ChEBI" id="CHEBI:138651"/>
    </reaction>
</comment>
<keyword evidence="15" id="KW-1185">Reference proteome</keyword>
<dbReference type="GO" id="GO:0004315">
    <property type="term" value="F:3-oxoacyl-[acyl-carrier-protein] synthase activity"/>
    <property type="evidence" value="ECO:0007669"/>
    <property type="project" value="UniProtKB-EC"/>
</dbReference>
<dbReference type="InterPro" id="IPR014031">
    <property type="entry name" value="Ketoacyl_synth_C"/>
</dbReference>
<comment type="catalytic activity">
    <reaction evidence="11">
        <text>(9Z)-hexadecenoyl-[ACP] + malonyl-[ACP] + H(+) = 3-oxo-(11Z)-octadecenoyl-[ACP] + holo-[ACP] + CO2</text>
        <dbReference type="Rhea" id="RHEA:55040"/>
        <dbReference type="Rhea" id="RHEA-COMP:9623"/>
        <dbReference type="Rhea" id="RHEA-COMP:9685"/>
        <dbReference type="Rhea" id="RHEA-COMP:10800"/>
        <dbReference type="Rhea" id="RHEA-COMP:14074"/>
        <dbReference type="ChEBI" id="CHEBI:15378"/>
        <dbReference type="ChEBI" id="CHEBI:16526"/>
        <dbReference type="ChEBI" id="CHEBI:64479"/>
        <dbReference type="ChEBI" id="CHEBI:78449"/>
        <dbReference type="ChEBI" id="CHEBI:83989"/>
        <dbReference type="ChEBI" id="CHEBI:138538"/>
        <dbReference type="EC" id="2.3.1.179"/>
    </reaction>
</comment>
<name>A0ABS9MPN1_9BURK</name>
<evidence type="ECO:0000256" key="12">
    <source>
        <dbReference type="RuleBase" id="RU003694"/>
    </source>
</evidence>
<dbReference type="NCBIfam" id="TIGR03150">
    <property type="entry name" value="fabF"/>
    <property type="match status" value="1"/>
</dbReference>
<dbReference type="NCBIfam" id="NF005589">
    <property type="entry name" value="PRK07314.1"/>
    <property type="match status" value="1"/>
</dbReference>
<feature type="domain" description="Ketosynthase family 3 (KS3)" evidence="13">
    <location>
        <begin position="1"/>
        <end position="407"/>
    </location>
</feature>
<keyword evidence="5 11" id="KW-0444">Lipid biosynthesis</keyword>
<comment type="pathway">
    <text evidence="1 11">Lipid metabolism; fatty acid biosynthesis.</text>
</comment>
<evidence type="ECO:0000259" key="13">
    <source>
        <dbReference type="PROSITE" id="PS52004"/>
    </source>
</evidence>
<dbReference type="EC" id="2.3.1.179" evidence="3 11"/>
<protein>
    <recommendedName>
        <fullName evidence="4 11">3-oxoacyl-[acyl-carrier-protein] synthase 2</fullName>
        <ecNumber evidence="3 11">2.3.1.179</ecNumber>
    </recommendedName>
</protein>
<dbReference type="InterPro" id="IPR014030">
    <property type="entry name" value="Ketoacyl_synth_N"/>
</dbReference>
<dbReference type="PANTHER" id="PTHR11712:SF336">
    <property type="entry name" value="3-OXOACYL-[ACYL-CARRIER-PROTEIN] SYNTHASE, MITOCHONDRIAL"/>
    <property type="match status" value="1"/>
</dbReference>
<dbReference type="PANTHER" id="PTHR11712">
    <property type="entry name" value="POLYKETIDE SYNTHASE-RELATED"/>
    <property type="match status" value="1"/>
</dbReference>
<evidence type="ECO:0000256" key="8">
    <source>
        <dbReference type="ARBA" id="ARBA00023098"/>
    </source>
</evidence>
<dbReference type="SUPFAM" id="SSF53901">
    <property type="entry name" value="Thiolase-like"/>
    <property type="match status" value="2"/>
</dbReference>
<comment type="caution">
    <text evidence="14">The sequence shown here is derived from an EMBL/GenBank/DDBJ whole genome shotgun (WGS) entry which is preliminary data.</text>
</comment>
<evidence type="ECO:0000256" key="4">
    <source>
        <dbReference type="ARBA" id="ARBA00014657"/>
    </source>
</evidence>
<keyword evidence="10 11" id="KW-0012">Acyltransferase</keyword>
<dbReference type="Pfam" id="PF00109">
    <property type="entry name" value="ketoacyl-synt"/>
    <property type="match status" value="1"/>
</dbReference>
<comment type="function">
    <text evidence="11">Involved in the type II fatty acid elongation cycle. Catalyzes the elongation of a wide range of acyl-ACP by the addition of two carbons from malonyl-ACP to an acyl acceptor. Can efficiently catalyze the conversion of palmitoleoyl-ACP (cis-hexadec-9-enoyl-ACP) to cis-vaccenoyl-ACP (cis-octadec-11-enoyl-ACP), an essential step in the thermal regulation of fatty acid composition.</text>
</comment>
<dbReference type="RefSeq" id="WP_237978213.1">
    <property type="nucleotide sequence ID" value="NZ_JAKNCT010000003.1"/>
</dbReference>
<dbReference type="CDD" id="cd00834">
    <property type="entry name" value="KAS_I_II"/>
    <property type="match status" value="1"/>
</dbReference>
<sequence length="409" mass="43011">MRRVVVTGLGMVCPIGNTVEEAWKNALAGVSGIGRITRFDPTEHGCQIAGEVKEFDATRFMPAKDARRFDRFVQLGVAAATQALEDSGLEVTEENAPRIGVSIGSGIGGLISIVENGNTLQARGPRRVSPFLIPGCIVNSCSGEFSILKGLKGPNVAMVTACSTGLHSIGESAAMIARGDADAMVAGGTEAAVCPVGIAGFDNMHALSRRNDEPERASRPFDQDRSGFVMGEGSGVLVLEEYEHARARGARIYCEIAGYGLSGDAYNITAPSVDGPVRCMRMALEHAGMNPSDIDYLNAHGTSTPIGDANECRAVLEVFGEAARHLVMSSTKSMTGHLLGGAGGIESVFTVLAIRDQAVPPTINLEHQDPACAIDCCPNEARQMPVRAAMKNSFGFGGTNATVIFRRLG</sequence>
<evidence type="ECO:0000256" key="1">
    <source>
        <dbReference type="ARBA" id="ARBA00005194"/>
    </source>
</evidence>
<evidence type="ECO:0000256" key="7">
    <source>
        <dbReference type="ARBA" id="ARBA00022832"/>
    </source>
</evidence>
<dbReference type="InterPro" id="IPR000794">
    <property type="entry name" value="Beta-ketoacyl_synthase"/>
</dbReference>
<dbReference type="PROSITE" id="PS00606">
    <property type="entry name" value="KS3_1"/>
    <property type="match status" value="1"/>
</dbReference>
<organism evidence="14 15">
    <name type="scientific">Mesosutterella porci</name>
    <dbReference type="NCBI Taxonomy" id="2915351"/>
    <lineage>
        <taxon>Bacteria</taxon>
        <taxon>Pseudomonadati</taxon>
        <taxon>Pseudomonadota</taxon>
        <taxon>Betaproteobacteria</taxon>
        <taxon>Burkholderiales</taxon>
        <taxon>Sutterellaceae</taxon>
        <taxon>Mesosutterella</taxon>
    </lineage>
</organism>
<dbReference type="InterPro" id="IPR018201">
    <property type="entry name" value="Ketoacyl_synth_AS"/>
</dbReference>
<evidence type="ECO:0000256" key="9">
    <source>
        <dbReference type="ARBA" id="ARBA00023160"/>
    </source>
</evidence>
<evidence type="ECO:0000256" key="11">
    <source>
        <dbReference type="PIRNR" id="PIRNR000447"/>
    </source>
</evidence>
<evidence type="ECO:0000256" key="6">
    <source>
        <dbReference type="ARBA" id="ARBA00022679"/>
    </source>
</evidence>
<dbReference type="SMART" id="SM00825">
    <property type="entry name" value="PKS_KS"/>
    <property type="match status" value="1"/>
</dbReference>
<evidence type="ECO:0000256" key="10">
    <source>
        <dbReference type="ARBA" id="ARBA00023315"/>
    </source>
</evidence>
<proteinExistence type="inferred from homology"/>
<dbReference type="Proteomes" id="UP001297600">
    <property type="component" value="Unassembled WGS sequence"/>
</dbReference>
<evidence type="ECO:0000313" key="15">
    <source>
        <dbReference type="Proteomes" id="UP001297600"/>
    </source>
</evidence>
<keyword evidence="8" id="KW-0443">Lipid metabolism</keyword>
<dbReference type="InterPro" id="IPR017568">
    <property type="entry name" value="3-oxoacyl-ACP_synth-2"/>
</dbReference>
<dbReference type="Pfam" id="PF02801">
    <property type="entry name" value="Ketoacyl-synt_C"/>
    <property type="match status" value="1"/>
</dbReference>
<dbReference type="PROSITE" id="PS52004">
    <property type="entry name" value="KS3_2"/>
    <property type="match status" value="1"/>
</dbReference>
<keyword evidence="9 11" id="KW-0275">Fatty acid biosynthesis</keyword>
<evidence type="ECO:0000256" key="2">
    <source>
        <dbReference type="ARBA" id="ARBA00008467"/>
    </source>
</evidence>